<keyword evidence="2" id="KW-1185">Reference proteome</keyword>
<accession>A0A016TBB8</accession>
<dbReference type="EMBL" id="JARK01001455">
    <property type="protein sequence ID" value="EYB99951.1"/>
    <property type="molecule type" value="Genomic_DNA"/>
</dbReference>
<sequence>MQRDVTFNLVMYCLKIQVNMKGLYEKYGLKCERVDSKDFEANDRVVMAAKLTTTKNKMHSYVQAAMHDMDQNMADLNHPVGY</sequence>
<proteinExistence type="predicted"/>
<gene>
    <name evidence="1" type="primary">Acey_s0119.g862</name>
    <name evidence="1" type="ORF">Y032_0119g862</name>
</gene>
<protein>
    <submittedName>
        <fullName evidence="1">Uncharacterized protein</fullName>
    </submittedName>
</protein>
<dbReference type="AlphaFoldDB" id="A0A016TBB8"/>
<organism evidence="1 2">
    <name type="scientific">Ancylostoma ceylanicum</name>
    <dbReference type="NCBI Taxonomy" id="53326"/>
    <lineage>
        <taxon>Eukaryota</taxon>
        <taxon>Metazoa</taxon>
        <taxon>Ecdysozoa</taxon>
        <taxon>Nematoda</taxon>
        <taxon>Chromadorea</taxon>
        <taxon>Rhabditida</taxon>
        <taxon>Rhabditina</taxon>
        <taxon>Rhabditomorpha</taxon>
        <taxon>Strongyloidea</taxon>
        <taxon>Ancylostomatidae</taxon>
        <taxon>Ancylostomatinae</taxon>
        <taxon>Ancylostoma</taxon>
    </lineage>
</organism>
<name>A0A016TBB8_9BILA</name>
<evidence type="ECO:0000313" key="1">
    <source>
        <dbReference type="EMBL" id="EYB99951.1"/>
    </source>
</evidence>
<reference evidence="2" key="1">
    <citation type="journal article" date="2015" name="Nat. Genet.">
        <title>The genome and transcriptome of the zoonotic hookworm Ancylostoma ceylanicum identify infection-specific gene families.</title>
        <authorList>
            <person name="Schwarz E.M."/>
            <person name="Hu Y."/>
            <person name="Antoshechkin I."/>
            <person name="Miller M.M."/>
            <person name="Sternberg P.W."/>
            <person name="Aroian R.V."/>
        </authorList>
    </citation>
    <scope>NUCLEOTIDE SEQUENCE</scope>
    <source>
        <strain evidence="2">HY135</strain>
    </source>
</reference>
<evidence type="ECO:0000313" key="2">
    <source>
        <dbReference type="Proteomes" id="UP000024635"/>
    </source>
</evidence>
<dbReference type="Proteomes" id="UP000024635">
    <property type="component" value="Unassembled WGS sequence"/>
</dbReference>
<comment type="caution">
    <text evidence="1">The sequence shown here is derived from an EMBL/GenBank/DDBJ whole genome shotgun (WGS) entry which is preliminary data.</text>
</comment>